<organism evidence="12 13">
    <name type="scientific">Marinobacter adhaerens (strain DSM 23420 / HP15)</name>
    <dbReference type="NCBI Taxonomy" id="225937"/>
    <lineage>
        <taxon>Bacteria</taxon>
        <taxon>Pseudomonadati</taxon>
        <taxon>Pseudomonadota</taxon>
        <taxon>Gammaproteobacteria</taxon>
        <taxon>Pseudomonadales</taxon>
        <taxon>Marinobacteraceae</taxon>
        <taxon>Marinobacter</taxon>
    </lineage>
</organism>
<evidence type="ECO:0000259" key="11">
    <source>
        <dbReference type="PROSITE" id="PS51278"/>
    </source>
</evidence>
<proteinExistence type="inferred from homology"/>
<dbReference type="HOGENOM" id="CLU_014658_3_1_6"/>
<dbReference type="Pfam" id="PF00733">
    <property type="entry name" value="Asn_synthase"/>
    <property type="match status" value="1"/>
</dbReference>
<dbReference type="InterPro" id="IPR017932">
    <property type="entry name" value="GATase_2_dom"/>
</dbReference>
<dbReference type="PANTHER" id="PTHR43284">
    <property type="entry name" value="ASPARAGINE SYNTHETASE (GLUTAMINE-HYDROLYZING)"/>
    <property type="match status" value="1"/>
</dbReference>
<keyword evidence="8" id="KW-0028">Amino-acid biosynthesis</keyword>
<reference evidence="12 13" key="1">
    <citation type="journal article" date="2010" name="Stand. Genomic Sci.">
        <title>Complete genome sequence of Marinobacter adhaerens type strain (HP15), a diatom-interacting marine microorganism.</title>
        <authorList>
            <person name="Gardes A."/>
            <person name="Kaeppel E."/>
            <person name="Shehzad A."/>
            <person name="Seebah S."/>
            <person name="Teeling H."/>
            <person name="Yarza P."/>
            <person name="Glockner F.O."/>
            <person name="Grossart H.P."/>
            <person name="Ullrich M.S."/>
        </authorList>
    </citation>
    <scope>NUCLEOTIDE SEQUENCE [LARGE SCALE GENOMIC DNA]</scope>
    <source>
        <strain evidence="13">DSM 23420 / HP15</strain>
        <plasmid evidence="13">Plasmid pHP-187</plasmid>
    </source>
</reference>
<dbReference type="CDD" id="cd01991">
    <property type="entry name" value="Asn_synthase_B_C"/>
    <property type="match status" value="1"/>
</dbReference>
<evidence type="ECO:0000256" key="3">
    <source>
        <dbReference type="ARBA" id="ARBA00012737"/>
    </source>
</evidence>
<evidence type="ECO:0000256" key="1">
    <source>
        <dbReference type="ARBA" id="ARBA00005187"/>
    </source>
</evidence>
<dbReference type="KEGG" id="mad:HP15_p187g60"/>
<dbReference type="InterPro" id="IPR001962">
    <property type="entry name" value="Asn_synthase"/>
</dbReference>
<dbReference type="SUPFAM" id="SSF52402">
    <property type="entry name" value="Adenine nucleotide alpha hydrolases-like"/>
    <property type="match status" value="1"/>
</dbReference>
<reference evidence="13" key="2">
    <citation type="submission" date="2010-02" db="EMBL/GenBank/DDBJ databases">
        <title>Complete genome sequence of Marinobacter adhaerens type strain (HP15).</title>
        <authorList>
            <person name="Gaerdes A.A.M."/>
            <person name="Kaeppel E."/>
            <person name="Shezad A."/>
            <person name="Seebah S."/>
            <person name="Teeling H."/>
            <person name="Yarza P."/>
            <person name="Gloeckner F.O."/>
            <person name="Ullrich M.S."/>
        </authorList>
    </citation>
    <scope>NUCLEOTIDE SEQUENCE [LARGE SCALE GENOMIC DNA]</scope>
    <source>
        <strain evidence="13">DSM 23420 / HP15</strain>
        <plasmid evidence="13">Plasmid pHP-187</plasmid>
    </source>
</reference>
<dbReference type="InterPro" id="IPR014729">
    <property type="entry name" value="Rossmann-like_a/b/a_fold"/>
</dbReference>
<evidence type="ECO:0000256" key="8">
    <source>
        <dbReference type="PIRSR" id="PIRSR001589-1"/>
    </source>
</evidence>
<dbReference type="InterPro" id="IPR029055">
    <property type="entry name" value="Ntn_hydrolases_N"/>
</dbReference>
<comment type="pathway">
    <text evidence="1">Amino-acid biosynthesis; L-asparagine biosynthesis; L-asparagine from L-aspartate (L-Gln route): step 1/1.</text>
</comment>
<accession>E4PS22</accession>
<dbReference type="EC" id="6.3.5.4" evidence="3"/>
<dbReference type="CDD" id="cd00712">
    <property type="entry name" value="AsnB"/>
    <property type="match status" value="1"/>
</dbReference>
<feature type="domain" description="Glutamine amidotransferase type-2" evidence="11">
    <location>
        <begin position="2"/>
        <end position="220"/>
    </location>
</feature>
<comment type="catalytic activity">
    <reaction evidence="7">
        <text>L-aspartate + L-glutamine + ATP + H2O = L-asparagine + L-glutamate + AMP + diphosphate + H(+)</text>
        <dbReference type="Rhea" id="RHEA:12228"/>
        <dbReference type="ChEBI" id="CHEBI:15377"/>
        <dbReference type="ChEBI" id="CHEBI:15378"/>
        <dbReference type="ChEBI" id="CHEBI:29985"/>
        <dbReference type="ChEBI" id="CHEBI:29991"/>
        <dbReference type="ChEBI" id="CHEBI:30616"/>
        <dbReference type="ChEBI" id="CHEBI:33019"/>
        <dbReference type="ChEBI" id="CHEBI:58048"/>
        <dbReference type="ChEBI" id="CHEBI:58359"/>
        <dbReference type="ChEBI" id="CHEBI:456215"/>
        <dbReference type="EC" id="6.3.5.4"/>
    </reaction>
</comment>
<dbReference type="Proteomes" id="UP000007077">
    <property type="component" value="Plasmid pHP-187"/>
</dbReference>
<feature type="active site" description="For GATase activity" evidence="8">
    <location>
        <position position="2"/>
    </location>
</feature>
<dbReference type="GO" id="GO:0006529">
    <property type="term" value="P:asparagine biosynthetic process"/>
    <property type="evidence" value="ECO:0007669"/>
    <property type="project" value="UniProtKB-KW"/>
</dbReference>
<dbReference type="RefSeq" id="WP_014579346.1">
    <property type="nucleotide sequence ID" value="NC_017507.1"/>
</dbReference>
<evidence type="ECO:0000256" key="9">
    <source>
        <dbReference type="PIRSR" id="PIRSR001589-2"/>
    </source>
</evidence>
<dbReference type="PIRSF" id="PIRSF001589">
    <property type="entry name" value="Asn_synthetase_glu-h"/>
    <property type="match status" value="1"/>
</dbReference>
<feature type="site" description="Important for beta-aspartyl-AMP intermediate formation" evidence="10">
    <location>
        <position position="381"/>
    </location>
</feature>
<dbReference type="InterPro" id="IPR051786">
    <property type="entry name" value="ASN_synthetase/amidase"/>
</dbReference>
<sequence length="657" mass="73058">MCGITGIFGGVPGSEPLKSALKQMADAITHRGPDDSGTWEELSAGLGFGHRRLSIVDLSPAGHQPMLSGCGRFVLAFNGEIYNHNALRRELESSGKVSAGWKGHSDTETLLCAFTAWGVEKTLEMAAGMFAIALWDREEQSLTLARDRFGEKPLYYGLVAGALVFSSELKALQRAPRWRGEVEPSVLESYLRFGCVGGQESIFKDVFKLPAGCLLKVSLLDIRHGEMPPVVRWWSPVEAAGAALGGRNNNPDMALDNVEQALVASIRQQMAADVPLGAFLSGGVDSSLIGALMQSQTSQKVRTFSVGFDDPRYDESEHAAAVAAYLGTEHTTLRATSKMALDLVPKLPELYDEPFADSSQLPTCLISALTRQHVTVALSGDAGDELFGGYNRYVWVPRVWSKLSRMPLPMRQTLGRMLKLVPSSRYDRLMCLGRKVLPSRYQIRTFGEKLYKLADVLACSSDRALYGGLASMNRHPEQLLRTDYRSGNPVEDLYPALAGFDPVEWMMLMDTLNFMVDDVLVKVDRSSMASSLEVRAPFLDPEVFKAAWQLPLDMRVRNGEGKWALRQILYRHVPRELIERPKMGFAIPLDDWLRGPLREWAEDLLGVRWLSQIPALDAKAVHLMWDRHIQGQGHYAQQLWAVLQLSAWVKHWNPSFG</sequence>
<evidence type="ECO:0000256" key="5">
    <source>
        <dbReference type="ARBA" id="ARBA00022840"/>
    </source>
</evidence>
<keyword evidence="6 8" id="KW-0315">Glutamine amidotransferase</keyword>
<dbReference type="InterPro" id="IPR033738">
    <property type="entry name" value="AsnB_N"/>
</dbReference>
<keyword evidence="12" id="KW-0436">Ligase</keyword>
<dbReference type="PANTHER" id="PTHR43284:SF1">
    <property type="entry name" value="ASPARAGINE SYNTHETASE"/>
    <property type="match status" value="1"/>
</dbReference>
<evidence type="ECO:0000256" key="6">
    <source>
        <dbReference type="ARBA" id="ARBA00022962"/>
    </source>
</evidence>
<protein>
    <recommendedName>
        <fullName evidence="3">asparagine synthase (glutamine-hydrolyzing)</fullName>
        <ecNumber evidence="3">6.3.5.4</ecNumber>
    </recommendedName>
</protein>
<dbReference type="InterPro" id="IPR006426">
    <property type="entry name" value="Asn_synth_AEB"/>
</dbReference>
<evidence type="ECO:0000313" key="13">
    <source>
        <dbReference type="Proteomes" id="UP000007077"/>
    </source>
</evidence>
<evidence type="ECO:0000256" key="10">
    <source>
        <dbReference type="PIRSR" id="PIRSR001589-3"/>
    </source>
</evidence>
<evidence type="ECO:0000256" key="7">
    <source>
        <dbReference type="ARBA" id="ARBA00048741"/>
    </source>
</evidence>
<dbReference type="Gene3D" id="3.40.50.620">
    <property type="entry name" value="HUPs"/>
    <property type="match status" value="2"/>
</dbReference>
<feature type="binding site" evidence="9">
    <location>
        <begin position="379"/>
        <end position="380"/>
    </location>
    <ligand>
        <name>ATP</name>
        <dbReference type="ChEBI" id="CHEBI:30616"/>
    </ligand>
</feature>
<keyword evidence="5 9" id="KW-0067">ATP-binding</keyword>
<dbReference type="Pfam" id="PF13537">
    <property type="entry name" value="GATase_7"/>
    <property type="match status" value="1"/>
</dbReference>
<evidence type="ECO:0000313" key="12">
    <source>
        <dbReference type="EMBL" id="ADQ00057.1"/>
    </source>
</evidence>
<gene>
    <name evidence="12" type="ordered locus">HP15_p187g60</name>
</gene>
<dbReference type="NCBIfam" id="TIGR01536">
    <property type="entry name" value="asn_synth_AEB"/>
    <property type="match status" value="1"/>
</dbReference>
<dbReference type="PATRIC" id="fig|225937.3.peg.4289"/>
<geneLocation type="plasmid" evidence="12 13">
    <name>pHP-187</name>
</geneLocation>
<feature type="binding site" evidence="9">
    <location>
        <position position="306"/>
    </location>
    <ligand>
        <name>ATP</name>
        <dbReference type="ChEBI" id="CHEBI:30616"/>
    </ligand>
</feature>
<feature type="binding site" evidence="9">
    <location>
        <position position="106"/>
    </location>
    <ligand>
        <name>L-glutamine</name>
        <dbReference type="ChEBI" id="CHEBI:58359"/>
    </ligand>
</feature>
<dbReference type="GO" id="GO:0004066">
    <property type="term" value="F:asparagine synthase (glutamine-hydrolyzing) activity"/>
    <property type="evidence" value="ECO:0007669"/>
    <property type="project" value="UniProtKB-EC"/>
</dbReference>
<keyword evidence="12" id="KW-0614">Plasmid</keyword>
<dbReference type="PROSITE" id="PS51278">
    <property type="entry name" value="GATASE_TYPE_2"/>
    <property type="match status" value="1"/>
</dbReference>
<dbReference type="GO" id="GO:0005524">
    <property type="term" value="F:ATP binding"/>
    <property type="evidence" value="ECO:0007669"/>
    <property type="project" value="UniProtKB-KW"/>
</dbReference>
<dbReference type="GO" id="GO:0005829">
    <property type="term" value="C:cytosol"/>
    <property type="evidence" value="ECO:0007669"/>
    <property type="project" value="TreeGrafter"/>
</dbReference>
<keyword evidence="4 9" id="KW-0547">Nucleotide-binding</keyword>
<name>E4PS22_MARAH</name>
<keyword evidence="8" id="KW-0061">Asparagine biosynthesis</keyword>
<evidence type="ECO:0000256" key="2">
    <source>
        <dbReference type="ARBA" id="ARBA00005752"/>
    </source>
</evidence>
<dbReference type="SUPFAM" id="SSF56235">
    <property type="entry name" value="N-terminal nucleophile aminohydrolases (Ntn hydrolases)"/>
    <property type="match status" value="1"/>
</dbReference>
<comment type="similarity">
    <text evidence="2">Belongs to the asparagine synthetase family.</text>
</comment>
<dbReference type="AlphaFoldDB" id="E4PS22"/>
<dbReference type="Gene3D" id="3.60.20.10">
    <property type="entry name" value="Glutamine Phosphoribosylpyrophosphate, subunit 1, domain 1"/>
    <property type="match status" value="1"/>
</dbReference>
<evidence type="ECO:0000256" key="4">
    <source>
        <dbReference type="ARBA" id="ARBA00022741"/>
    </source>
</evidence>
<dbReference type="EMBL" id="CP001980">
    <property type="protein sequence ID" value="ADQ00057.1"/>
    <property type="molecule type" value="Genomic_DNA"/>
</dbReference>